<organism evidence="12 13">
    <name type="scientific">Caryophanon tenue</name>
    <dbReference type="NCBI Taxonomy" id="33978"/>
    <lineage>
        <taxon>Bacteria</taxon>
        <taxon>Bacillati</taxon>
        <taxon>Bacillota</taxon>
        <taxon>Bacilli</taxon>
        <taxon>Bacillales</taxon>
        <taxon>Caryophanaceae</taxon>
        <taxon>Caryophanon</taxon>
    </lineage>
</organism>
<comment type="cofactor">
    <cofactor evidence="1">
        <name>Zn(2+)</name>
        <dbReference type="ChEBI" id="CHEBI:29105"/>
    </cofactor>
</comment>
<dbReference type="Proteomes" id="UP000093199">
    <property type="component" value="Unassembled WGS sequence"/>
</dbReference>
<evidence type="ECO:0000256" key="11">
    <source>
        <dbReference type="ARBA" id="ARBA00060547"/>
    </source>
</evidence>
<evidence type="ECO:0000256" key="7">
    <source>
        <dbReference type="ARBA" id="ARBA00022801"/>
    </source>
</evidence>
<dbReference type="Gene3D" id="3.50.30.50">
    <property type="entry name" value="Putative cyclase"/>
    <property type="match status" value="1"/>
</dbReference>
<keyword evidence="8" id="KW-0862">Zinc</keyword>
<evidence type="ECO:0000256" key="2">
    <source>
        <dbReference type="ARBA" id="ARBA00002204"/>
    </source>
</evidence>
<comment type="caution">
    <text evidence="12">The sequence shown here is derived from an EMBL/GenBank/DDBJ whole genome shotgun (WGS) entry which is preliminary data.</text>
</comment>
<evidence type="ECO:0000256" key="8">
    <source>
        <dbReference type="ARBA" id="ARBA00022833"/>
    </source>
</evidence>
<dbReference type="GO" id="GO:0004061">
    <property type="term" value="F:arylformamidase activity"/>
    <property type="evidence" value="ECO:0007669"/>
    <property type="project" value="UniProtKB-EC"/>
</dbReference>
<dbReference type="InterPro" id="IPR037175">
    <property type="entry name" value="KFase_sf"/>
</dbReference>
<dbReference type="GO" id="GO:0019441">
    <property type="term" value="P:L-tryptophan catabolic process to kynurenine"/>
    <property type="evidence" value="ECO:0007669"/>
    <property type="project" value="InterPro"/>
</dbReference>
<dbReference type="EC" id="3.5.1.9" evidence="4"/>
<evidence type="ECO:0000256" key="1">
    <source>
        <dbReference type="ARBA" id="ARBA00001947"/>
    </source>
</evidence>
<dbReference type="GO" id="GO:0046872">
    <property type="term" value="F:metal ion binding"/>
    <property type="evidence" value="ECO:0007669"/>
    <property type="project" value="UniProtKB-KW"/>
</dbReference>
<dbReference type="FunFam" id="3.50.30.50:FF:000001">
    <property type="entry name" value="Kynurenine formamidase"/>
    <property type="match status" value="1"/>
</dbReference>
<proteinExistence type="predicted"/>
<evidence type="ECO:0000313" key="12">
    <source>
        <dbReference type="EMBL" id="OCS86742.1"/>
    </source>
</evidence>
<evidence type="ECO:0000313" key="13">
    <source>
        <dbReference type="Proteomes" id="UP000093199"/>
    </source>
</evidence>
<comment type="pathway">
    <text evidence="11">Amino-acid degradation; L-tryptophan degradation via kynurenine pathway; L-kynurenine from L-tryptophan: step 2/2.</text>
</comment>
<dbReference type="Pfam" id="PF04199">
    <property type="entry name" value="Cyclase"/>
    <property type="match status" value="1"/>
</dbReference>
<reference evidence="12 13" key="1">
    <citation type="submission" date="2016-07" db="EMBL/GenBank/DDBJ databases">
        <title>Caryophanon tenue genome sequencing.</title>
        <authorList>
            <person name="Verma A."/>
            <person name="Pal Y."/>
            <person name="Krishnamurthi S."/>
        </authorList>
    </citation>
    <scope>NUCLEOTIDE SEQUENCE [LARGE SCALE GENOMIC DNA]</scope>
    <source>
        <strain evidence="12 13">DSM 14152</strain>
    </source>
</reference>
<keyword evidence="6" id="KW-0479">Metal-binding</keyword>
<name>A0A1C0YHS1_9BACL</name>
<keyword evidence="7" id="KW-0378">Hydrolase</keyword>
<keyword evidence="9" id="KW-0823">Tryptophan catabolism</keyword>
<dbReference type="PANTHER" id="PTHR31118">
    <property type="entry name" value="CYCLASE-LIKE PROTEIN 2"/>
    <property type="match status" value="1"/>
</dbReference>
<protein>
    <recommendedName>
        <fullName evidence="5">Kynurenine formamidase</fullName>
        <ecNumber evidence="4">3.5.1.9</ecNumber>
    </recommendedName>
</protein>
<sequence length="212" mass="23306">MWIDITMPLRNTMPVWPEDTPFTYKLDATYEQDGANVGQIQMSVHAGTHVDAPYHYDDFGKSIDALPVDLFIGDVYIVDATSETYITVDFLRACSLPDSTRLFVKTKKAHHPFTFDEAFTAFSPEAIHFLATHGIRLIGTDAPSVDAFGAPLVAHQACNDTGMTIIENLMLQACSTGFYDFIGLPLAIQGGDASPIRAVVQKKQQFVVTDNA</sequence>
<gene>
    <name evidence="12" type="ORF">A6M13_12330</name>
</gene>
<keyword evidence="13" id="KW-1185">Reference proteome</keyword>
<dbReference type="SUPFAM" id="SSF102198">
    <property type="entry name" value="Putative cyclase"/>
    <property type="match status" value="1"/>
</dbReference>
<dbReference type="OrthoDB" id="9796085at2"/>
<comment type="function">
    <text evidence="2">Catalyzes the hydrolysis of N-formyl-L-kynurenine to L-kynurenine, the second step in the kynurenine pathway of tryptophan degradation.</text>
</comment>
<dbReference type="InterPro" id="IPR007325">
    <property type="entry name" value="KFase/CYL"/>
</dbReference>
<comment type="catalytic activity">
    <reaction evidence="10">
        <text>N-formyl-L-kynurenine + H2O = L-kynurenine + formate + H(+)</text>
        <dbReference type="Rhea" id="RHEA:13009"/>
        <dbReference type="ChEBI" id="CHEBI:15377"/>
        <dbReference type="ChEBI" id="CHEBI:15378"/>
        <dbReference type="ChEBI" id="CHEBI:15740"/>
        <dbReference type="ChEBI" id="CHEBI:57959"/>
        <dbReference type="ChEBI" id="CHEBI:58629"/>
        <dbReference type="EC" id="3.5.1.9"/>
    </reaction>
</comment>
<dbReference type="RefSeq" id="WP_066544301.1">
    <property type="nucleotide sequence ID" value="NZ_MASJ01000008.1"/>
</dbReference>
<evidence type="ECO:0000256" key="3">
    <source>
        <dbReference type="ARBA" id="ARBA00011738"/>
    </source>
</evidence>
<evidence type="ECO:0000256" key="4">
    <source>
        <dbReference type="ARBA" id="ARBA00012930"/>
    </source>
</evidence>
<evidence type="ECO:0000256" key="5">
    <source>
        <dbReference type="ARBA" id="ARBA00014889"/>
    </source>
</evidence>
<dbReference type="EMBL" id="MASJ01000008">
    <property type="protein sequence ID" value="OCS86742.1"/>
    <property type="molecule type" value="Genomic_DNA"/>
</dbReference>
<evidence type="ECO:0000256" key="10">
    <source>
        <dbReference type="ARBA" id="ARBA00048496"/>
    </source>
</evidence>
<dbReference type="STRING" id="33978.A6M13_12330"/>
<comment type="subunit">
    <text evidence="3">Homodimer.</text>
</comment>
<accession>A0A1C0YHS1</accession>
<evidence type="ECO:0000256" key="6">
    <source>
        <dbReference type="ARBA" id="ARBA00022723"/>
    </source>
</evidence>
<dbReference type="AlphaFoldDB" id="A0A1C0YHS1"/>
<dbReference type="PANTHER" id="PTHR31118:SF32">
    <property type="entry name" value="KYNURENINE FORMAMIDASE"/>
    <property type="match status" value="1"/>
</dbReference>
<evidence type="ECO:0000256" key="9">
    <source>
        <dbReference type="ARBA" id="ARBA00023079"/>
    </source>
</evidence>